<proteinExistence type="predicted"/>
<dbReference type="SUPFAM" id="SSF52540">
    <property type="entry name" value="P-loop containing nucleoside triphosphate hydrolases"/>
    <property type="match status" value="1"/>
</dbReference>
<dbReference type="PANTHER" id="PTHR43581">
    <property type="entry name" value="ATP/GTP PHOSPHATASE"/>
    <property type="match status" value="1"/>
</dbReference>
<dbReference type="InterPro" id="IPR051396">
    <property type="entry name" value="Bact_Antivir_Def_Nuclease"/>
</dbReference>
<dbReference type="EMBL" id="JAGPYQ010000001">
    <property type="protein sequence ID" value="MBQ0850135.1"/>
    <property type="molecule type" value="Genomic_DNA"/>
</dbReference>
<protein>
    <submittedName>
        <fullName evidence="2">AAA family ATPase</fullName>
    </submittedName>
</protein>
<sequence>MKQEVQLLKIEARNFRAYDNLHLPNNPGGLTLVTGPNNTGKSSLLNVLDVVAMVPSETYFGRYGTQPEVRVRFSLSFRERVEAFHGVNVVAEEDAEKLLAKSDLEWVEWAFAGHDGKMVPIEIRTYLHGQERSIAKVLQDGSRFKILAPSMVLSHWDGTPNTTAGFDLETAILALSTPIVLDPLAKLLEFFLEWRRGYFHFEPLRRSRAREVSLASHERLESDGQNLAEVLLHLQHNEPEAWRHLGELLERIVPNVGQLMTPTSQGMFHVAFREKWVGGNFSHNLKDVGTGVEQVLLTLVAGLTSAAHTLVLEEPETGLHPAAQRALLSVIQDWARQGRNFFISTHSTVFLDWASSNILEVRKEGAASKVQLVSTNREKVLHALGVRLSDALSAERLLVLEGKSDELIIEQWFPHLIGDPTVAIIRGEGGDSARHVDILSKWLEQADPVGLRKVLYIRDRDELPHRLVEKLNAKDSAFLLPCREIENLLVDFVALSAHLEDCGAQRKLSPSEIETYARTVADSLQQVVVMKRTSWDLEPLRFVDNSSRNKMAKANFSREEMIARTVSQIPDKMEFADFVRTRWNENEGQIRELWERDWRILAPGYELLNSIYRRYLDRSYDKIADGPKLAAKVTPIPELVRIVESFVR</sequence>
<dbReference type="Proteomes" id="UP000677413">
    <property type="component" value="Unassembled WGS sequence"/>
</dbReference>
<feature type="domain" description="ATPase AAA-type core" evidence="1">
    <location>
        <begin position="30"/>
        <end position="352"/>
    </location>
</feature>
<dbReference type="GO" id="GO:0005524">
    <property type="term" value="F:ATP binding"/>
    <property type="evidence" value="ECO:0007669"/>
    <property type="project" value="InterPro"/>
</dbReference>
<dbReference type="PANTHER" id="PTHR43581:SF4">
    <property type="entry name" value="ATP_GTP PHOSPHATASE"/>
    <property type="match status" value="1"/>
</dbReference>
<evidence type="ECO:0000313" key="3">
    <source>
        <dbReference type="Proteomes" id="UP000677413"/>
    </source>
</evidence>
<keyword evidence="3" id="KW-1185">Reference proteome</keyword>
<dbReference type="GO" id="GO:0016887">
    <property type="term" value="F:ATP hydrolysis activity"/>
    <property type="evidence" value="ECO:0007669"/>
    <property type="project" value="InterPro"/>
</dbReference>
<dbReference type="AlphaFoldDB" id="A0A941B4A4"/>
<dbReference type="RefSeq" id="WP_210884068.1">
    <property type="nucleotide sequence ID" value="NZ_JAGPYQ010000001.1"/>
</dbReference>
<dbReference type="CDD" id="cd00267">
    <property type="entry name" value="ABC_ATPase"/>
    <property type="match status" value="1"/>
</dbReference>
<name>A0A941B4A4_9ACTN</name>
<dbReference type="InterPro" id="IPR003959">
    <property type="entry name" value="ATPase_AAA_core"/>
</dbReference>
<organism evidence="2 3">
    <name type="scientific">Streptomyces liliiviolaceus</name>
    <dbReference type="NCBI Taxonomy" id="2823109"/>
    <lineage>
        <taxon>Bacteria</taxon>
        <taxon>Bacillati</taxon>
        <taxon>Actinomycetota</taxon>
        <taxon>Actinomycetes</taxon>
        <taxon>Kitasatosporales</taxon>
        <taxon>Streptomycetaceae</taxon>
        <taxon>Streptomyces</taxon>
    </lineage>
</organism>
<dbReference type="Gene3D" id="3.40.50.300">
    <property type="entry name" value="P-loop containing nucleotide triphosphate hydrolases"/>
    <property type="match status" value="2"/>
</dbReference>
<gene>
    <name evidence="2" type="ORF">J8N05_18205</name>
</gene>
<reference evidence="2 3" key="1">
    <citation type="submission" date="2021-04" db="EMBL/GenBank/DDBJ databases">
        <authorList>
            <person name="Tang X."/>
            <person name="Zhou X."/>
            <person name="Chen X."/>
            <person name="Cernava T."/>
            <person name="Zhang C."/>
        </authorList>
    </citation>
    <scope>NUCLEOTIDE SEQUENCE [LARGE SCALE GENOMIC DNA]</scope>
    <source>
        <strain evidence="2 3">BH-SS-21</strain>
    </source>
</reference>
<evidence type="ECO:0000313" key="2">
    <source>
        <dbReference type="EMBL" id="MBQ0850135.1"/>
    </source>
</evidence>
<accession>A0A941B4A4</accession>
<dbReference type="Pfam" id="PF13304">
    <property type="entry name" value="AAA_21"/>
    <property type="match status" value="1"/>
</dbReference>
<dbReference type="InterPro" id="IPR027417">
    <property type="entry name" value="P-loop_NTPase"/>
</dbReference>
<evidence type="ECO:0000259" key="1">
    <source>
        <dbReference type="Pfam" id="PF13304"/>
    </source>
</evidence>
<comment type="caution">
    <text evidence="2">The sequence shown here is derived from an EMBL/GenBank/DDBJ whole genome shotgun (WGS) entry which is preliminary data.</text>
</comment>